<keyword evidence="2" id="KW-1185">Reference proteome</keyword>
<sequence>MKAAPNLPNDLGKRKTLKSLAGILGLSVSAQAIDALAEFDPKAPSASANVKLFSASQMLCAAALADRVIPATDTPSATGAGVHLYLDHHIRVCTSGAQQASLLQLLDNLDQQSKATHGKRFSELTEAQQQTLTKILHEGSAPFNAQEALVWRQFIALVSFSYYTSEVGATQELSYLAIPGGYDGDVPFSDVGRSWSLAPFV</sequence>
<comment type="caution">
    <text evidence="1">The sequence shown here is derived from an EMBL/GenBank/DDBJ whole genome shotgun (WGS) entry which is preliminary data.</text>
</comment>
<gene>
    <name evidence="1" type="ORF">ACFOEB_16010</name>
</gene>
<protein>
    <submittedName>
        <fullName evidence="1">Gluconate 2-dehydrogenase subunit 3 family protein</fullName>
        <ecNumber evidence="1">1.-.-.-</ecNumber>
    </submittedName>
</protein>
<dbReference type="EMBL" id="JBHRTL010000031">
    <property type="protein sequence ID" value="MFC3156717.1"/>
    <property type="molecule type" value="Genomic_DNA"/>
</dbReference>
<accession>A0ABV7HZ53</accession>
<proteinExistence type="predicted"/>
<keyword evidence="1" id="KW-0560">Oxidoreductase</keyword>
<reference evidence="2" key="1">
    <citation type="journal article" date="2019" name="Int. J. Syst. Evol. Microbiol.">
        <title>The Global Catalogue of Microorganisms (GCM) 10K type strain sequencing project: providing services to taxonomists for standard genome sequencing and annotation.</title>
        <authorList>
            <consortium name="The Broad Institute Genomics Platform"/>
            <consortium name="The Broad Institute Genome Sequencing Center for Infectious Disease"/>
            <person name="Wu L."/>
            <person name="Ma J."/>
        </authorList>
    </citation>
    <scope>NUCLEOTIDE SEQUENCE [LARGE SCALE GENOMIC DNA]</scope>
    <source>
        <strain evidence="2">KCTC 52141</strain>
    </source>
</reference>
<dbReference type="InterPro" id="IPR027056">
    <property type="entry name" value="Gluconate_2DH_su3"/>
</dbReference>
<dbReference type="Pfam" id="PF13618">
    <property type="entry name" value="Gluconate_2-dh3"/>
    <property type="match status" value="1"/>
</dbReference>
<evidence type="ECO:0000313" key="2">
    <source>
        <dbReference type="Proteomes" id="UP001595548"/>
    </source>
</evidence>
<organism evidence="1 2">
    <name type="scientific">Gilvimarinus japonicus</name>
    <dbReference type="NCBI Taxonomy" id="1796469"/>
    <lineage>
        <taxon>Bacteria</taxon>
        <taxon>Pseudomonadati</taxon>
        <taxon>Pseudomonadota</taxon>
        <taxon>Gammaproteobacteria</taxon>
        <taxon>Cellvibrionales</taxon>
        <taxon>Cellvibrionaceae</taxon>
        <taxon>Gilvimarinus</taxon>
    </lineage>
</organism>
<dbReference type="EC" id="1.-.-.-" evidence="1"/>
<dbReference type="GO" id="GO:0016491">
    <property type="term" value="F:oxidoreductase activity"/>
    <property type="evidence" value="ECO:0007669"/>
    <property type="project" value="UniProtKB-KW"/>
</dbReference>
<dbReference type="RefSeq" id="WP_382418074.1">
    <property type="nucleotide sequence ID" value="NZ_AP031500.1"/>
</dbReference>
<name>A0ABV7HZ53_9GAMM</name>
<evidence type="ECO:0000313" key="1">
    <source>
        <dbReference type="EMBL" id="MFC3156717.1"/>
    </source>
</evidence>
<dbReference type="Proteomes" id="UP001595548">
    <property type="component" value="Unassembled WGS sequence"/>
</dbReference>